<evidence type="ECO:0000313" key="3">
    <source>
        <dbReference type="EMBL" id="KAK2661121.1"/>
    </source>
</evidence>
<gene>
    <name evidence="3" type="ORF">Ddye_007654</name>
</gene>
<dbReference type="Proteomes" id="UP001280121">
    <property type="component" value="Unassembled WGS sequence"/>
</dbReference>
<reference evidence="3" key="1">
    <citation type="journal article" date="2023" name="Plant J.">
        <title>Genome sequences and population genomics provide insights into the demographic history, inbreeding, and mutation load of two 'living fossil' tree species of Dipteronia.</title>
        <authorList>
            <person name="Feng Y."/>
            <person name="Comes H.P."/>
            <person name="Chen J."/>
            <person name="Zhu S."/>
            <person name="Lu R."/>
            <person name="Zhang X."/>
            <person name="Li P."/>
            <person name="Qiu J."/>
            <person name="Olsen K.M."/>
            <person name="Qiu Y."/>
        </authorList>
    </citation>
    <scope>NUCLEOTIDE SEQUENCE</scope>
    <source>
        <strain evidence="3">KIB01</strain>
    </source>
</reference>
<evidence type="ECO:0000256" key="2">
    <source>
        <dbReference type="SAM" id="SignalP"/>
    </source>
</evidence>
<evidence type="ECO:0000256" key="1">
    <source>
        <dbReference type="SAM" id="MobiDB-lite"/>
    </source>
</evidence>
<name>A0AAE0CRW1_9ROSI</name>
<proteinExistence type="predicted"/>
<keyword evidence="2" id="KW-0732">Signal</keyword>
<evidence type="ECO:0000313" key="4">
    <source>
        <dbReference type="Proteomes" id="UP001280121"/>
    </source>
</evidence>
<dbReference type="EMBL" id="JANJYI010000002">
    <property type="protein sequence ID" value="KAK2661121.1"/>
    <property type="molecule type" value="Genomic_DNA"/>
</dbReference>
<feature type="chain" id="PRO_5042084526" evidence="2">
    <location>
        <begin position="21"/>
        <end position="167"/>
    </location>
</feature>
<sequence>MTWTRATPILLIQILMRVEIGIMDGLHKESPSPVKSRALFQEGLIFVSSLGNDKRDSCDSFRGPSQILFRYTNNSLGSISDKEKGIVRLPLRGPIQLPLALFEGGQLKGRDLMAVPLSVELDAFDSRSNSPIGPSLKEDRMKGIGSKKNDMSHKRSNDLLKPGRKAK</sequence>
<dbReference type="AlphaFoldDB" id="A0AAE0CRW1"/>
<feature type="compositionally biased region" description="Basic and acidic residues" evidence="1">
    <location>
        <begin position="136"/>
        <end position="158"/>
    </location>
</feature>
<protein>
    <submittedName>
        <fullName evidence="3">Uncharacterized protein</fullName>
    </submittedName>
</protein>
<keyword evidence="4" id="KW-1185">Reference proteome</keyword>
<comment type="caution">
    <text evidence="3">The sequence shown here is derived from an EMBL/GenBank/DDBJ whole genome shotgun (WGS) entry which is preliminary data.</text>
</comment>
<feature type="region of interest" description="Disordered" evidence="1">
    <location>
        <begin position="127"/>
        <end position="167"/>
    </location>
</feature>
<organism evidence="3 4">
    <name type="scientific">Dipteronia dyeriana</name>
    <dbReference type="NCBI Taxonomy" id="168575"/>
    <lineage>
        <taxon>Eukaryota</taxon>
        <taxon>Viridiplantae</taxon>
        <taxon>Streptophyta</taxon>
        <taxon>Embryophyta</taxon>
        <taxon>Tracheophyta</taxon>
        <taxon>Spermatophyta</taxon>
        <taxon>Magnoliopsida</taxon>
        <taxon>eudicotyledons</taxon>
        <taxon>Gunneridae</taxon>
        <taxon>Pentapetalae</taxon>
        <taxon>rosids</taxon>
        <taxon>malvids</taxon>
        <taxon>Sapindales</taxon>
        <taxon>Sapindaceae</taxon>
        <taxon>Hippocastanoideae</taxon>
        <taxon>Acereae</taxon>
        <taxon>Dipteronia</taxon>
    </lineage>
</organism>
<feature type="signal peptide" evidence="2">
    <location>
        <begin position="1"/>
        <end position="20"/>
    </location>
</feature>
<accession>A0AAE0CRW1</accession>